<reference evidence="2" key="2">
    <citation type="submission" date="2015-01" db="EMBL/GenBank/DDBJ databases">
        <title>Evolutionary Origins and Diversification of the Mycorrhizal Mutualists.</title>
        <authorList>
            <consortium name="DOE Joint Genome Institute"/>
            <consortium name="Mycorrhizal Genomics Consortium"/>
            <person name="Kohler A."/>
            <person name="Kuo A."/>
            <person name="Nagy L.G."/>
            <person name="Floudas D."/>
            <person name="Copeland A."/>
            <person name="Barry K.W."/>
            <person name="Cichocki N."/>
            <person name="Veneault-Fourrey C."/>
            <person name="LaButti K."/>
            <person name="Lindquist E.A."/>
            <person name="Lipzen A."/>
            <person name="Lundell T."/>
            <person name="Morin E."/>
            <person name="Murat C."/>
            <person name="Riley R."/>
            <person name="Ohm R."/>
            <person name="Sun H."/>
            <person name="Tunlid A."/>
            <person name="Henrissat B."/>
            <person name="Grigoriev I.V."/>
            <person name="Hibbett D.S."/>
            <person name="Martin F."/>
        </authorList>
    </citation>
    <scope>NUCLEOTIDE SEQUENCE [LARGE SCALE GENOMIC DNA]</scope>
    <source>
        <strain evidence="2">MAFF 305830</strain>
    </source>
</reference>
<dbReference type="EMBL" id="KN824279">
    <property type="protein sequence ID" value="KIM32724.1"/>
    <property type="molecule type" value="Genomic_DNA"/>
</dbReference>
<protein>
    <submittedName>
        <fullName evidence="1">Uncharacterized protein</fullName>
    </submittedName>
</protein>
<name>A0A0C3BKY9_SERVB</name>
<sequence>MLPIYSPESSTHILNIANVPWSVQPPCAGTRFPSCCQPGHEAIVPASGDGDNEP</sequence>
<dbReference type="Proteomes" id="UP000054097">
    <property type="component" value="Unassembled WGS sequence"/>
</dbReference>
<keyword evidence="2" id="KW-1185">Reference proteome</keyword>
<reference evidence="1 2" key="1">
    <citation type="submission" date="2014-04" db="EMBL/GenBank/DDBJ databases">
        <authorList>
            <consortium name="DOE Joint Genome Institute"/>
            <person name="Kuo A."/>
            <person name="Zuccaro A."/>
            <person name="Kohler A."/>
            <person name="Nagy L.G."/>
            <person name="Floudas D."/>
            <person name="Copeland A."/>
            <person name="Barry K.W."/>
            <person name="Cichocki N."/>
            <person name="Veneault-Fourrey C."/>
            <person name="LaButti K."/>
            <person name="Lindquist E.A."/>
            <person name="Lipzen A."/>
            <person name="Lundell T."/>
            <person name="Morin E."/>
            <person name="Murat C."/>
            <person name="Sun H."/>
            <person name="Tunlid A."/>
            <person name="Henrissat B."/>
            <person name="Grigoriev I.V."/>
            <person name="Hibbett D.S."/>
            <person name="Martin F."/>
            <person name="Nordberg H.P."/>
            <person name="Cantor M.N."/>
            <person name="Hua S.X."/>
        </authorList>
    </citation>
    <scope>NUCLEOTIDE SEQUENCE [LARGE SCALE GENOMIC DNA]</scope>
    <source>
        <strain evidence="1 2">MAFF 305830</strain>
    </source>
</reference>
<evidence type="ECO:0000313" key="1">
    <source>
        <dbReference type="EMBL" id="KIM32724.1"/>
    </source>
</evidence>
<dbReference type="AlphaFoldDB" id="A0A0C3BKY9"/>
<proteinExistence type="predicted"/>
<gene>
    <name evidence="1" type="ORF">M408DRAFT_326468</name>
</gene>
<accession>A0A0C3BKY9</accession>
<dbReference type="HOGENOM" id="CLU_3051891_0_0_1"/>
<evidence type="ECO:0000313" key="2">
    <source>
        <dbReference type="Proteomes" id="UP000054097"/>
    </source>
</evidence>
<organism evidence="1 2">
    <name type="scientific">Serendipita vermifera MAFF 305830</name>
    <dbReference type="NCBI Taxonomy" id="933852"/>
    <lineage>
        <taxon>Eukaryota</taxon>
        <taxon>Fungi</taxon>
        <taxon>Dikarya</taxon>
        <taxon>Basidiomycota</taxon>
        <taxon>Agaricomycotina</taxon>
        <taxon>Agaricomycetes</taxon>
        <taxon>Sebacinales</taxon>
        <taxon>Serendipitaceae</taxon>
        <taxon>Serendipita</taxon>
    </lineage>
</organism>